<evidence type="ECO:0000313" key="2">
    <source>
        <dbReference type="Proteomes" id="UP001228019"/>
    </source>
</evidence>
<reference evidence="1 2" key="1">
    <citation type="submission" date="2023-07" db="EMBL/GenBank/DDBJ databases">
        <title>Identification of four novel Pseudomonas species associated with bacterial leaf spot of cucurbits.</title>
        <authorList>
            <person name="Fullem K.R."/>
        </authorList>
    </citation>
    <scope>NUCLEOTIDE SEQUENCE [LARGE SCALE GENOMIC DNA]</scope>
    <source>
        <strain evidence="1 2">K18</strain>
    </source>
</reference>
<organism evidence="1 2">
    <name type="scientific">Pseudomonas citrulli</name>
    <dbReference type="NCBI Taxonomy" id="3064347"/>
    <lineage>
        <taxon>Bacteria</taxon>
        <taxon>Pseudomonadati</taxon>
        <taxon>Pseudomonadota</taxon>
        <taxon>Gammaproteobacteria</taxon>
        <taxon>Pseudomonadales</taxon>
        <taxon>Pseudomonadaceae</taxon>
        <taxon>Pseudomonas</taxon>
    </lineage>
</organism>
<sequence length="62" mass="7177">MTTTVEDFKVRSQELLVELDTATSEMMSLIGTHQMAGSTWEAAVQRQHEAYEQWVAYLNERQ</sequence>
<dbReference type="RefSeq" id="WP_304555936.1">
    <property type="nucleotide sequence ID" value="NZ_JAUQOP010000033.1"/>
</dbReference>
<gene>
    <name evidence="1" type="ORF">Q6A48_19850</name>
</gene>
<dbReference type="Proteomes" id="UP001228019">
    <property type="component" value="Unassembled WGS sequence"/>
</dbReference>
<accession>A0ABT9C6G7</accession>
<protein>
    <submittedName>
        <fullName evidence="1">Uncharacterized protein</fullName>
    </submittedName>
</protein>
<proteinExistence type="predicted"/>
<dbReference type="EMBL" id="JAUQOP010000033">
    <property type="protein sequence ID" value="MDO7899143.1"/>
    <property type="molecule type" value="Genomic_DNA"/>
</dbReference>
<keyword evidence="2" id="KW-1185">Reference proteome</keyword>
<evidence type="ECO:0000313" key="1">
    <source>
        <dbReference type="EMBL" id="MDO7899143.1"/>
    </source>
</evidence>
<name>A0ABT9C6G7_9PSED</name>
<comment type="caution">
    <text evidence="1">The sequence shown here is derived from an EMBL/GenBank/DDBJ whole genome shotgun (WGS) entry which is preliminary data.</text>
</comment>